<keyword evidence="1" id="KW-0812">Transmembrane</keyword>
<dbReference type="AlphaFoldDB" id="A0A8J7H3A1"/>
<gene>
    <name evidence="2" type="ORF">I5677_10815</name>
</gene>
<dbReference type="EMBL" id="JAEAGR010000010">
    <property type="protein sequence ID" value="MBH1941384.1"/>
    <property type="molecule type" value="Genomic_DNA"/>
</dbReference>
<sequence length="684" mass="78200">MRRRKKDIYIGMLLGFVLSIIMMGAGFYVWQRMNRKEAIVSNPNQVTAQNDMERLAAHYDDQETVTQDSNYILEGTWNRQGDTEFNGSELTITLQEDNLFEFSFDAYNGSHIGMTKGVVGLKNDQAVFQDDEYGYTIEFHIIEDVLSVKTTDFIGVMGIGVTIDGDYKKRVQEKTGTDFIQLGVFSDNSQLEAFKDLVKEDYELFQSVYQLCYQTEDLDGFMAQVFTGGVRGLSAVMEGIIMVGPEHTFWAALIDGDVVRYYTNSSHKDTLPVTIDWWRRDFDHLDVVLAQTEGRVSRLNLEILKSQGFEPMKEHSFFIEYKELGSVEFISGVITEEGKDKQQERDAVVNNKKAEYYLVDQDGNVVYKFPTAKVGDYVRTRAVSFQNLDTLVGENTSENTSENAVKTDIVDNTENTKDTENIENTENTVENTVISKTLNNVDVKDIIIIEEYTNKDKKYGDIPFPYCRIYDYNDFGFTNVTNIYEDININNKNENILMIMENLQAIQQNLNQNENTELVDDLLNVKEGQNNIADLTDQGMTIFSDQIVTIDTKKWGKVRLIPGHHKGIGMYLLRLYLVDDTGMILYQLPELATRDCYNVSDIIYQDMNMDGSKDILIIATYTSGFGTDGITPTPYSNLYLQTEDGFANVEILDKEVNYQLMKEKKSINFANIAEIFQKLEQFAE</sequence>
<dbReference type="RefSeq" id="WP_197661590.1">
    <property type="nucleotide sequence ID" value="NZ_JAEAGR010000010.1"/>
</dbReference>
<keyword evidence="1" id="KW-0472">Membrane</keyword>
<proteinExistence type="predicted"/>
<evidence type="ECO:0000313" key="2">
    <source>
        <dbReference type="EMBL" id="MBH1941384.1"/>
    </source>
</evidence>
<keyword evidence="3" id="KW-1185">Reference proteome</keyword>
<organism evidence="2 3">
    <name type="scientific">Mobilitalea sibirica</name>
    <dbReference type="NCBI Taxonomy" id="1462919"/>
    <lineage>
        <taxon>Bacteria</taxon>
        <taxon>Bacillati</taxon>
        <taxon>Bacillota</taxon>
        <taxon>Clostridia</taxon>
        <taxon>Lachnospirales</taxon>
        <taxon>Lachnospiraceae</taxon>
        <taxon>Mobilitalea</taxon>
    </lineage>
</organism>
<accession>A0A8J7H3A1</accession>
<protein>
    <submittedName>
        <fullName evidence="2">Uncharacterized protein</fullName>
    </submittedName>
</protein>
<dbReference type="Proteomes" id="UP000623269">
    <property type="component" value="Unassembled WGS sequence"/>
</dbReference>
<keyword evidence="1" id="KW-1133">Transmembrane helix</keyword>
<reference evidence="2" key="1">
    <citation type="submission" date="2020-12" db="EMBL/GenBank/DDBJ databases">
        <title>M. sibirica DSM 26468T genome.</title>
        <authorList>
            <person name="Thieme N."/>
            <person name="Rettenmaier R."/>
            <person name="Zverlov V."/>
            <person name="Liebl W."/>
        </authorList>
    </citation>
    <scope>NUCLEOTIDE SEQUENCE</scope>
    <source>
        <strain evidence="2">DSM 26468</strain>
    </source>
</reference>
<name>A0A8J7H3A1_9FIRM</name>
<evidence type="ECO:0000313" key="3">
    <source>
        <dbReference type="Proteomes" id="UP000623269"/>
    </source>
</evidence>
<evidence type="ECO:0000256" key="1">
    <source>
        <dbReference type="SAM" id="Phobius"/>
    </source>
</evidence>
<feature type="transmembrane region" description="Helical" evidence="1">
    <location>
        <begin position="7"/>
        <end position="30"/>
    </location>
</feature>
<comment type="caution">
    <text evidence="2">The sequence shown here is derived from an EMBL/GenBank/DDBJ whole genome shotgun (WGS) entry which is preliminary data.</text>
</comment>